<dbReference type="Proteomes" id="UP000694923">
    <property type="component" value="Unplaced"/>
</dbReference>
<evidence type="ECO:0000313" key="7">
    <source>
        <dbReference type="RefSeq" id="XP_008563521.1"/>
    </source>
</evidence>
<reference evidence="7" key="1">
    <citation type="submission" date="2025-08" db="UniProtKB">
        <authorList>
            <consortium name="RefSeq"/>
        </authorList>
    </citation>
    <scope>IDENTIFICATION</scope>
</reference>
<dbReference type="GeneID" id="103584210"/>
<dbReference type="InterPro" id="IPR036179">
    <property type="entry name" value="Ig-like_dom_sf"/>
</dbReference>
<evidence type="ECO:0000256" key="2">
    <source>
        <dbReference type="ARBA" id="ARBA00023180"/>
    </source>
</evidence>
<name>A0ABM0Q580_GALVR</name>
<dbReference type="InterPro" id="IPR050831">
    <property type="entry name" value="CEA_cell_adhesion"/>
</dbReference>
<comment type="similarity">
    <text evidence="4">Belongs to the immunoglobulin superfamily. CEA family.</text>
</comment>
<keyword evidence="3" id="KW-0393">Immunoglobulin domain</keyword>
<dbReference type="InterPro" id="IPR013783">
    <property type="entry name" value="Ig-like_fold"/>
</dbReference>
<dbReference type="RefSeq" id="XP_008563521.1">
    <property type="nucleotide sequence ID" value="XM_008565299.1"/>
</dbReference>
<dbReference type="PANTHER" id="PTHR44427:SF1">
    <property type="entry name" value="CARCINOEMBRYONIC ANTIGEN-RELATED CELL ADHESION MOLECULE 1"/>
    <property type="match status" value="1"/>
</dbReference>
<keyword evidence="1" id="KW-0732">Signal</keyword>
<organism evidence="6 7">
    <name type="scientific">Galeopterus variegatus</name>
    <name type="common">Malayan flying lemur</name>
    <name type="synonym">Cynocephalus variegatus</name>
    <dbReference type="NCBI Taxonomy" id="482537"/>
    <lineage>
        <taxon>Eukaryota</taxon>
        <taxon>Metazoa</taxon>
        <taxon>Chordata</taxon>
        <taxon>Craniata</taxon>
        <taxon>Vertebrata</taxon>
        <taxon>Euteleostomi</taxon>
        <taxon>Mammalia</taxon>
        <taxon>Eutheria</taxon>
        <taxon>Euarchontoglires</taxon>
        <taxon>Dermoptera</taxon>
        <taxon>Cynocephalidae</taxon>
        <taxon>Galeopterus</taxon>
    </lineage>
</organism>
<evidence type="ECO:0000256" key="4">
    <source>
        <dbReference type="ARBA" id="ARBA00038222"/>
    </source>
</evidence>
<evidence type="ECO:0000256" key="3">
    <source>
        <dbReference type="ARBA" id="ARBA00023319"/>
    </source>
</evidence>
<feature type="domain" description="Ig-like" evidence="5">
    <location>
        <begin position="31"/>
        <end position="183"/>
    </location>
</feature>
<feature type="non-terminal residue" evidence="7">
    <location>
        <position position="186"/>
    </location>
</feature>
<evidence type="ECO:0000313" key="6">
    <source>
        <dbReference type="Proteomes" id="UP000694923"/>
    </source>
</evidence>
<dbReference type="PROSITE" id="PS50835">
    <property type="entry name" value="IG_LIKE"/>
    <property type="match status" value="1"/>
</dbReference>
<dbReference type="PANTHER" id="PTHR44427">
    <property type="entry name" value="CARCINOEMBRYONIC ANTIGEN-RELATED CELL ADHESION MOLECULE 19"/>
    <property type="match status" value="1"/>
</dbReference>
<evidence type="ECO:0000256" key="1">
    <source>
        <dbReference type="ARBA" id="ARBA00022729"/>
    </source>
</evidence>
<protein>
    <submittedName>
        <fullName evidence="7">Carcinoembryonic antigen-related cell adhesion molecule 5-like</fullName>
    </submittedName>
</protein>
<dbReference type="InterPro" id="IPR007110">
    <property type="entry name" value="Ig-like_dom"/>
</dbReference>
<accession>A0ABM0Q580</accession>
<evidence type="ECO:0000259" key="5">
    <source>
        <dbReference type="PROSITE" id="PS50835"/>
    </source>
</evidence>
<keyword evidence="2" id="KW-0325">Glycoprotein</keyword>
<dbReference type="Pfam" id="PF07686">
    <property type="entry name" value="V-set"/>
    <property type="match status" value="1"/>
</dbReference>
<keyword evidence="6" id="KW-1185">Reference proteome</keyword>
<dbReference type="SUPFAM" id="SSF48726">
    <property type="entry name" value="Immunoglobulin"/>
    <property type="match status" value="2"/>
</dbReference>
<sequence>MRPPPDPPHRKHIPGQSLLLTASLVTSWNSPSTAQLSMESVLFNAAEGKDVPQSCPQSAREYSSYVWNKGKRVGANLIAAYIIYTQVNTPGPAYSSQKTLFPNGSLLFQNVTRGDTEHYTLQIVDAKLSTDQASGQFHIHHKLDQPLDNRTLTLLSVTRNDTGPYECGTQNPVSARHSEPFIRNVL</sequence>
<gene>
    <name evidence="7" type="primary">LOC103584210</name>
</gene>
<dbReference type="Gene3D" id="2.60.40.10">
    <property type="entry name" value="Immunoglobulins"/>
    <property type="match status" value="1"/>
</dbReference>
<dbReference type="InterPro" id="IPR013106">
    <property type="entry name" value="Ig_V-set"/>
</dbReference>
<proteinExistence type="inferred from homology"/>